<sequence length="308" mass="35850">MNNRTDLKSIQSHWTTIRSYLLKLTSEDMQPENSIKINIDVLPYYFSPFILELLSEENKKKLTDYLLNIKKYLINEDNYTLSTQHCQKVENLVNEMTDYLNQIGGNIPNIAILEKYDKATKEQIENIEKRANNLFGELTTHSIKKAFNEQAENFLKINKRYTAFFYILLVLLFFIGSITFILSLGENEIKLNNFINKIIIIMPFIWAILFTNKKVNESKKLEQAYLHKAVIAQSYLNYLKFIKSTFYTVPTGDTNSYREVLNTLHKVTMESLALNPALLLDKSTAEKIPMEELLSRILDKTTTTKKGE</sequence>
<dbReference type="Proteomes" id="UP000254465">
    <property type="component" value="Unassembled WGS sequence"/>
</dbReference>
<evidence type="ECO:0000313" key="2">
    <source>
        <dbReference type="Proteomes" id="UP000254465"/>
    </source>
</evidence>
<name>A0A377I5Y9_AVIPA</name>
<organism evidence="1 2">
    <name type="scientific">Avibacterium paragallinarum</name>
    <name type="common">Haemophilus gallinarum</name>
    <dbReference type="NCBI Taxonomy" id="728"/>
    <lineage>
        <taxon>Bacteria</taxon>
        <taxon>Pseudomonadati</taxon>
        <taxon>Pseudomonadota</taxon>
        <taxon>Gammaproteobacteria</taxon>
        <taxon>Pasteurellales</taxon>
        <taxon>Pasteurellaceae</taxon>
        <taxon>Avibacterium</taxon>
    </lineage>
</organism>
<dbReference type="AlphaFoldDB" id="A0A377I5Y9"/>
<accession>A0A377I5Y9</accession>
<dbReference type="EMBL" id="UGHK01000001">
    <property type="protein sequence ID" value="STO70755.1"/>
    <property type="molecule type" value="Genomic_DNA"/>
</dbReference>
<reference evidence="1 2" key="1">
    <citation type="submission" date="2018-06" db="EMBL/GenBank/DDBJ databases">
        <authorList>
            <consortium name="Pathogen Informatics"/>
            <person name="Doyle S."/>
        </authorList>
    </citation>
    <scope>NUCLEOTIDE SEQUENCE [LARGE SCALE GENOMIC DNA]</scope>
    <source>
        <strain evidence="1 2">NCTC11296</strain>
    </source>
</reference>
<dbReference type="RefSeq" id="WP_017805513.1">
    <property type="nucleotide sequence ID" value="NZ_JBANLW010000014.1"/>
</dbReference>
<evidence type="ECO:0000313" key="1">
    <source>
        <dbReference type="EMBL" id="STO70755.1"/>
    </source>
</evidence>
<proteinExistence type="predicted"/>
<protein>
    <submittedName>
        <fullName evidence="1">Uncharacterized protein</fullName>
    </submittedName>
</protein>
<gene>
    <name evidence="1" type="ORF">NCTC11296_00666</name>
</gene>